<protein>
    <submittedName>
        <fullName evidence="1">Uncharacterized protein</fullName>
    </submittedName>
</protein>
<name>A0A146JX59_9EUKA</name>
<accession>A0A146JX59</accession>
<reference evidence="1" key="1">
    <citation type="submission" date="2015-07" db="EMBL/GenBank/DDBJ databases">
        <title>Adaptation to a free-living lifestyle via gene acquisitions in the diplomonad Trepomonas sp. PC1.</title>
        <authorList>
            <person name="Xu F."/>
            <person name="Jerlstrom-Hultqvist J."/>
            <person name="Kolisko M."/>
            <person name="Simpson A.G.B."/>
            <person name="Roger A.J."/>
            <person name="Svard S.G."/>
            <person name="Andersson J.O."/>
        </authorList>
    </citation>
    <scope>NUCLEOTIDE SEQUENCE</scope>
    <source>
        <strain evidence="1">PC1</strain>
    </source>
</reference>
<dbReference type="EMBL" id="GDID01007373">
    <property type="protein sequence ID" value="JAP89233.1"/>
    <property type="molecule type" value="Transcribed_RNA"/>
</dbReference>
<organism evidence="1">
    <name type="scientific">Trepomonas sp. PC1</name>
    <dbReference type="NCBI Taxonomy" id="1076344"/>
    <lineage>
        <taxon>Eukaryota</taxon>
        <taxon>Metamonada</taxon>
        <taxon>Diplomonadida</taxon>
        <taxon>Hexamitidae</taxon>
        <taxon>Hexamitinae</taxon>
        <taxon>Trepomonas</taxon>
    </lineage>
</organism>
<gene>
    <name evidence="1" type="ORF">TPC1_31272</name>
</gene>
<evidence type="ECO:0000313" key="1">
    <source>
        <dbReference type="EMBL" id="JAP89233.1"/>
    </source>
</evidence>
<proteinExistence type="predicted"/>
<sequence length="382" mass="44077">PCYPLIKLRSKLGINELDLPDTEIFEVTVGCFTPIIIPNMSYCVKPKKSRFSIATDKRIKLLETLLKDSISLLTENTQSVFIKTIKPAIEASESFMVTSASFIYELPASIKPKLPSSSSKWVPLTENLPLADKLIIQISCFHSLKARLVDDLLQFQCKKLQTALSKIHLQNFDEDLFYNLFLKLSMKCFYAQQKLQTFQKMQVFNFTDYVNSNYSFQQDSFDQQFPIVIKNTQNALKIDFGAFNQSFIAKCICGYLKCKCKCLLITHQTQTQLINVLQQISPPQMCQNVDPEVCSDQFDLINGVNIQSCSEVDYKELMGDHCLIKCEQQQVQVVKEGKAQKIEKDSLYWFVLQYIQTINLAKLQHRQAVIEQFIVHYIRKYQ</sequence>
<feature type="non-terminal residue" evidence="1">
    <location>
        <position position="1"/>
    </location>
</feature>
<dbReference type="AlphaFoldDB" id="A0A146JX59"/>